<name>A0A8T4HBK0_9SPHI</name>
<accession>A0A8T4HBK0</accession>
<organism evidence="1 2">
    <name type="scientific">Rhinopithecimicrobium faecis</name>
    <dbReference type="NCBI Taxonomy" id="2820698"/>
    <lineage>
        <taxon>Bacteria</taxon>
        <taxon>Pseudomonadati</taxon>
        <taxon>Bacteroidota</taxon>
        <taxon>Sphingobacteriia</taxon>
        <taxon>Sphingobacteriales</taxon>
        <taxon>Sphingobacteriaceae</taxon>
        <taxon>Rhinopithecimicrobium</taxon>
    </lineage>
</organism>
<dbReference type="AlphaFoldDB" id="A0A8T4HBK0"/>
<comment type="caution">
    <text evidence="1">The sequence shown here is derived from an EMBL/GenBank/DDBJ whole genome shotgun (WGS) entry which is preliminary data.</text>
</comment>
<protein>
    <submittedName>
        <fullName evidence="1">Uncharacterized protein</fullName>
    </submittedName>
</protein>
<proteinExistence type="predicted"/>
<evidence type="ECO:0000313" key="1">
    <source>
        <dbReference type="EMBL" id="MBP3944392.1"/>
    </source>
</evidence>
<dbReference type="EMBL" id="JAGKSB010000017">
    <property type="protein sequence ID" value="MBP3944392.1"/>
    <property type="molecule type" value="Genomic_DNA"/>
</dbReference>
<evidence type="ECO:0000313" key="2">
    <source>
        <dbReference type="Proteomes" id="UP000679691"/>
    </source>
</evidence>
<reference evidence="1" key="1">
    <citation type="submission" date="2021-03" db="EMBL/GenBank/DDBJ databases">
        <authorList>
            <person name="Lu T."/>
            <person name="Wang Q."/>
            <person name="Han X."/>
        </authorList>
    </citation>
    <scope>NUCLEOTIDE SEQUENCE</scope>
    <source>
        <strain evidence="1">WQ 2009</strain>
    </source>
</reference>
<dbReference type="Proteomes" id="UP000679691">
    <property type="component" value="Unassembled WGS sequence"/>
</dbReference>
<keyword evidence="2" id="KW-1185">Reference proteome</keyword>
<sequence>MKTIQLKAFVKAFDHGHYRKYKNGFEIRVSNLDVSREKAQLLIDKHQWDLQISELDIRLRSFLVS</sequence>
<dbReference type="RefSeq" id="WP_353547903.1">
    <property type="nucleotide sequence ID" value="NZ_JAGKSB010000017.1"/>
</dbReference>
<gene>
    <name evidence="1" type="ORF">J5U18_12660</name>
</gene>